<keyword evidence="3" id="KW-0012">Acyltransferase</keyword>
<accession>A0A553P896</accession>
<dbReference type="SUPFAM" id="SSF55729">
    <property type="entry name" value="Acyl-CoA N-acyltransferases (Nat)"/>
    <property type="match status" value="1"/>
</dbReference>
<keyword evidence="6" id="KW-1185">Reference proteome</keyword>
<dbReference type="InterPro" id="IPR016181">
    <property type="entry name" value="Acyl_CoA_acyltransferase"/>
</dbReference>
<dbReference type="PANTHER" id="PTHR10545">
    <property type="entry name" value="DIAMINE N-ACETYLTRANSFERASE"/>
    <property type="match status" value="1"/>
</dbReference>
<evidence type="ECO:0000313" key="5">
    <source>
        <dbReference type="EMBL" id="TRY73904.1"/>
    </source>
</evidence>
<evidence type="ECO:0000256" key="2">
    <source>
        <dbReference type="ARBA" id="ARBA00022679"/>
    </source>
</evidence>
<dbReference type="Gene3D" id="3.40.630.30">
    <property type="match status" value="1"/>
</dbReference>
<gene>
    <name evidence="5" type="ORF">TCAL_15723</name>
</gene>
<dbReference type="InterPro" id="IPR051016">
    <property type="entry name" value="Diverse_Substrate_AcTransf"/>
</dbReference>
<dbReference type="InterPro" id="IPR000182">
    <property type="entry name" value="GNAT_dom"/>
</dbReference>
<evidence type="ECO:0000259" key="4">
    <source>
        <dbReference type="PROSITE" id="PS51186"/>
    </source>
</evidence>
<feature type="domain" description="N-acetyltransferase" evidence="4">
    <location>
        <begin position="31"/>
        <end position="209"/>
    </location>
</feature>
<protein>
    <recommendedName>
        <fullName evidence="4">N-acetyltransferase domain-containing protein</fullName>
    </recommendedName>
</protein>
<dbReference type="PANTHER" id="PTHR10545:SF29">
    <property type="entry name" value="GH14572P-RELATED"/>
    <property type="match status" value="1"/>
</dbReference>
<dbReference type="PROSITE" id="PS51186">
    <property type="entry name" value="GNAT"/>
    <property type="match status" value="1"/>
</dbReference>
<comment type="similarity">
    <text evidence="1">Belongs to the acetyltransferase family.</text>
</comment>
<organism evidence="5 6">
    <name type="scientific">Tigriopus californicus</name>
    <name type="common">Marine copepod</name>
    <dbReference type="NCBI Taxonomy" id="6832"/>
    <lineage>
        <taxon>Eukaryota</taxon>
        <taxon>Metazoa</taxon>
        <taxon>Ecdysozoa</taxon>
        <taxon>Arthropoda</taxon>
        <taxon>Crustacea</taxon>
        <taxon>Multicrustacea</taxon>
        <taxon>Hexanauplia</taxon>
        <taxon>Copepoda</taxon>
        <taxon>Harpacticoida</taxon>
        <taxon>Harpacticidae</taxon>
        <taxon>Tigriopus</taxon>
    </lineage>
</organism>
<evidence type="ECO:0000256" key="3">
    <source>
        <dbReference type="ARBA" id="ARBA00023315"/>
    </source>
</evidence>
<name>A0A553P896_TIGCA</name>
<dbReference type="EMBL" id="VCGU01000007">
    <property type="protein sequence ID" value="TRY73904.1"/>
    <property type="molecule type" value="Genomic_DNA"/>
</dbReference>
<dbReference type="CDD" id="cd04301">
    <property type="entry name" value="NAT_SF"/>
    <property type="match status" value="1"/>
</dbReference>
<keyword evidence="2" id="KW-0808">Transferase</keyword>
<evidence type="ECO:0000256" key="1">
    <source>
        <dbReference type="ARBA" id="ARBA00008694"/>
    </source>
</evidence>
<evidence type="ECO:0000313" key="6">
    <source>
        <dbReference type="Proteomes" id="UP000318571"/>
    </source>
</evidence>
<dbReference type="GO" id="GO:0008080">
    <property type="term" value="F:N-acetyltransferase activity"/>
    <property type="evidence" value="ECO:0007669"/>
    <property type="project" value="TreeGrafter"/>
</dbReference>
<comment type="caution">
    <text evidence="5">The sequence shown here is derived from an EMBL/GenBank/DDBJ whole genome shotgun (WGS) entry which is preliminary data.</text>
</comment>
<dbReference type="AlphaFoldDB" id="A0A553P896"/>
<sequence>MESDEDATYEINIRQIGTNDHIDIVKLFQSFDIEKYKFIRISELQNNNTKTLNGKNNLSLAGLRIDERGGIYLNPLLDTNSAYFKCYVAEDANSHQLIGYVLFFNTLDERANQVGAGDDPVAVIEDLFVSPTYRGRGIATQLFRKVLKSSLDRGCFSCECLLIPESAEGLRFWKRRVGENRIQALLNENRGSHELIVELNRMEMKAFFEKTALGAVAGTASVSPLGAPPS</sequence>
<reference evidence="5 6" key="1">
    <citation type="journal article" date="2018" name="Nat. Ecol. Evol.">
        <title>Genomic signatures of mitonuclear coevolution across populations of Tigriopus californicus.</title>
        <authorList>
            <person name="Barreto F.S."/>
            <person name="Watson E.T."/>
            <person name="Lima T.G."/>
            <person name="Willett C.S."/>
            <person name="Edmands S."/>
            <person name="Li W."/>
            <person name="Burton R.S."/>
        </authorList>
    </citation>
    <scope>NUCLEOTIDE SEQUENCE [LARGE SCALE GENOMIC DNA]</scope>
    <source>
        <strain evidence="5 6">San Diego</strain>
    </source>
</reference>
<proteinExistence type="inferred from homology"/>
<dbReference type="Pfam" id="PF00583">
    <property type="entry name" value="Acetyltransf_1"/>
    <property type="match status" value="1"/>
</dbReference>
<dbReference type="Proteomes" id="UP000318571">
    <property type="component" value="Chromosome 3"/>
</dbReference>